<dbReference type="Pfam" id="PF03461">
    <property type="entry name" value="TRCF"/>
    <property type="match status" value="1"/>
</dbReference>
<evidence type="ECO:0000313" key="17">
    <source>
        <dbReference type="Proteomes" id="UP000315901"/>
    </source>
</evidence>
<dbReference type="AlphaFoldDB" id="A0A501WV74"/>
<evidence type="ECO:0000256" key="9">
    <source>
        <dbReference type="ARBA" id="ARBA00023204"/>
    </source>
</evidence>
<proteinExistence type="inferred from homology"/>
<evidence type="ECO:0000256" key="4">
    <source>
        <dbReference type="ARBA" id="ARBA00022763"/>
    </source>
</evidence>
<comment type="similarity">
    <text evidence="11 13">In the C-terminal section; belongs to the helicase family. RecG subfamily.</text>
</comment>
<evidence type="ECO:0000256" key="7">
    <source>
        <dbReference type="ARBA" id="ARBA00022840"/>
    </source>
</evidence>
<dbReference type="Pfam" id="PF17757">
    <property type="entry name" value="UvrB_inter"/>
    <property type="match status" value="1"/>
</dbReference>
<comment type="function">
    <text evidence="13">Couples transcription and DNA repair by recognizing RNA polymerase (RNAP) stalled at DNA lesions. Mediates ATP-dependent release of RNAP and its truncated transcript from the DNA, and recruitment of nucleotide excision repair machinery to the damaged site.</text>
</comment>
<dbReference type="Pfam" id="PF21132">
    <property type="entry name" value="MFD_D3"/>
    <property type="match status" value="1"/>
</dbReference>
<dbReference type="RefSeq" id="WP_140588791.1">
    <property type="nucleotide sequence ID" value="NZ_VFRR01000016.1"/>
</dbReference>
<evidence type="ECO:0000256" key="2">
    <source>
        <dbReference type="ARBA" id="ARBA00022490"/>
    </source>
</evidence>
<dbReference type="Pfam" id="PF02559">
    <property type="entry name" value="CarD_TRCF_RID"/>
    <property type="match status" value="1"/>
</dbReference>
<dbReference type="GO" id="GO:0003684">
    <property type="term" value="F:damaged DNA binding"/>
    <property type="evidence" value="ECO:0007669"/>
    <property type="project" value="InterPro"/>
</dbReference>
<keyword evidence="8 13" id="KW-0238">DNA-binding</keyword>
<dbReference type="InterPro" id="IPR048635">
    <property type="entry name" value="MFD_D3"/>
</dbReference>
<evidence type="ECO:0000256" key="8">
    <source>
        <dbReference type="ARBA" id="ARBA00023125"/>
    </source>
</evidence>
<keyword evidence="5 13" id="KW-0378">Hydrolase</keyword>
<protein>
    <recommendedName>
        <fullName evidence="12 13">Transcription-repair-coupling factor</fullName>
        <shortName evidence="13">TRCF</shortName>
        <ecNumber evidence="13">3.6.4.-</ecNumber>
    </recommendedName>
</protein>
<dbReference type="SMART" id="SM01058">
    <property type="entry name" value="CarD_TRCF"/>
    <property type="match status" value="1"/>
</dbReference>
<dbReference type="InterPro" id="IPR047112">
    <property type="entry name" value="RecG/Mfd"/>
</dbReference>
<dbReference type="Pfam" id="PF00270">
    <property type="entry name" value="DEAD"/>
    <property type="match status" value="1"/>
</dbReference>
<evidence type="ECO:0000256" key="12">
    <source>
        <dbReference type="ARBA" id="ARBA00070128"/>
    </source>
</evidence>
<dbReference type="InterPro" id="IPR027417">
    <property type="entry name" value="P-loop_NTPase"/>
</dbReference>
<evidence type="ECO:0000256" key="1">
    <source>
        <dbReference type="ARBA" id="ARBA00004496"/>
    </source>
</evidence>
<evidence type="ECO:0000259" key="14">
    <source>
        <dbReference type="PROSITE" id="PS51192"/>
    </source>
</evidence>
<dbReference type="NCBIfam" id="NF007966">
    <property type="entry name" value="PRK10689.1"/>
    <property type="match status" value="1"/>
</dbReference>
<dbReference type="GO" id="GO:0000716">
    <property type="term" value="P:transcription-coupled nucleotide-excision repair, DNA damage recognition"/>
    <property type="evidence" value="ECO:0007669"/>
    <property type="project" value="UniProtKB-UniRule"/>
</dbReference>
<reference evidence="16 17" key="1">
    <citation type="submission" date="2019-06" db="EMBL/GenBank/DDBJ databases">
        <title>A novel bacterium of genus Marinomonas, isolated from coastal sand.</title>
        <authorList>
            <person name="Huang H."/>
            <person name="Mo K."/>
            <person name="Hu Y."/>
        </authorList>
    </citation>
    <scope>NUCLEOTIDE SEQUENCE [LARGE SCALE GENOMIC DNA]</scope>
    <source>
        <strain evidence="16 17">HB171799</strain>
    </source>
</reference>
<dbReference type="Proteomes" id="UP000315901">
    <property type="component" value="Unassembled WGS sequence"/>
</dbReference>
<dbReference type="FunFam" id="3.40.50.300:FF:000300">
    <property type="entry name" value="Transcription-repair-coupling factor"/>
    <property type="match status" value="1"/>
</dbReference>
<dbReference type="InterPro" id="IPR004576">
    <property type="entry name" value="Mfd"/>
</dbReference>
<keyword evidence="4 13" id="KW-0227">DNA damage</keyword>
<keyword evidence="9 13" id="KW-0234">DNA repair</keyword>
<comment type="subcellular location">
    <subcellularLocation>
        <location evidence="1 13">Cytoplasm</location>
    </subcellularLocation>
</comment>
<evidence type="ECO:0000259" key="15">
    <source>
        <dbReference type="PROSITE" id="PS51194"/>
    </source>
</evidence>
<evidence type="ECO:0000256" key="13">
    <source>
        <dbReference type="HAMAP-Rule" id="MF_00969"/>
    </source>
</evidence>
<dbReference type="EC" id="3.6.4.-" evidence="13"/>
<keyword evidence="6" id="KW-0347">Helicase</keyword>
<dbReference type="SMART" id="SM00490">
    <property type="entry name" value="HELICc"/>
    <property type="match status" value="1"/>
</dbReference>
<dbReference type="EMBL" id="VFRR01000016">
    <property type="protein sequence ID" value="TPE51287.1"/>
    <property type="molecule type" value="Genomic_DNA"/>
</dbReference>
<dbReference type="InterPro" id="IPR001650">
    <property type="entry name" value="Helicase_C-like"/>
</dbReference>
<dbReference type="PANTHER" id="PTHR47964">
    <property type="entry name" value="ATP-DEPENDENT DNA HELICASE HOMOLOG RECG, CHLOROPLASTIC"/>
    <property type="match status" value="1"/>
</dbReference>
<dbReference type="HAMAP" id="MF_00969">
    <property type="entry name" value="TRCF"/>
    <property type="match status" value="1"/>
</dbReference>
<dbReference type="InterPro" id="IPR037235">
    <property type="entry name" value="TRCF-like_C_D7"/>
</dbReference>
<keyword evidence="2 13" id="KW-0963">Cytoplasm</keyword>
<dbReference type="Gene3D" id="2.40.10.170">
    <property type="match status" value="1"/>
</dbReference>
<dbReference type="NCBIfam" id="TIGR00580">
    <property type="entry name" value="mfd"/>
    <property type="match status" value="1"/>
</dbReference>
<dbReference type="PANTHER" id="PTHR47964:SF1">
    <property type="entry name" value="ATP-DEPENDENT DNA HELICASE HOMOLOG RECG, CHLOROPLASTIC"/>
    <property type="match status" value="1"/>
</dbReference>
<keyword evidence="7 13" id="KW-0067">ATP-binding</keyword>
<dbReference type="InterPro" id="IPR041471">
    <property type="entry name" value="UvrB_inter"/>
</dbReference>
<dbReference type="InterPro" id="IPR005118">
    <property type="entry name" value="TRCF_C"/>
</dbReference>
<evidence type="ECO:0000256" key="6">
    <source>
        <dbReference type="ARBA" id="ARBA00022806"/>
    </source>
</evidence>
<dbReference type="GO" id="GO:0006355">
    <property type="term" value="P:regulation of DNA-templated transcription"/>
    <property type="evidence" value="ECO:0007669"/>
    <property type="project" value="UniProtKB-UniRule"/>
</dbReference>
<dbReference type="Gene3D" id="3.90.1150.50">
    <property type="entry name" value="Transcription-repair-coupling factor, D7 domain"/>
    <property type="match status" value="1"/>
</dbReference>
<dbReference type="Gene3D" id="3.40.50.300">
    <property type="entry name" value="P-loop containing nucleotide triphosphate hydrolases"/>
    <property type="match status" value="2"/>
</dbReference>
<evidence type="ECO:0000313" key="16">
    <source>
        <dbReference type="EMBL" id="TPE51287.1"/>
    </source>
</evidence>
<dbReference type="SMART" id="SM00982">
    <property type="entry name" value="TRCF"/>
    <property type="match status" value="1"/>
</dbReference>
<dbReference type="InterPro" id="IPR036101">
    <property type="entry name" value="CarD-like/TRCF_RID_sf"/>
</dbReference>
<organism evidence="16 17">
    <name type="scientific">Maribrevibacterium harenarium</name>
    <dbReference type="NCBI Taxonomy" id="2589817"/>
    <lineage>
        <taxon>Bacteria</taxon>
        <taxon>Pseudomonadati</taxon>
        <taxon>Pseudomonadota</taxon>
        <taxon>Gammaproteobacteria</taxon>
        <taxon>Oceanospirillales</taxon>
        <taxon>Oceanospirillaceae</taxon>
        <taxon>Maribrevibacterium</taxon>
    </lineage>
</organism>
<dbReference type="GO" id="GO:0003678">
    <property type="term" value="F:DNA helicase activity"/>
    <property type="evidence" value="ECO:0007669"/>
    <property type="project" value="TreeGrafter"/>
</dbReference>
<dbReference type="SUPFAM" id="SSF143517">
    <property type="entry name" value="TRCF domain-like"/>
    <property type="match status" value="1"/>
</dbReference>
<feature type="domain" description="Helicase C-terminal" evidence="15">
    <location>
        <begin position="790"/>
        <end position="944"/>
    </location>
</feature>
<dbReference type="GO" id="GO:0016787">
    <property type="term" value="F:hydrolase activity"/>
    <property type="evidence" value="ECO:0007669"/>
    <property type="project" value="UniProtKB-KW"/>
</dbReference>
<comment type="similarity">
    <text evidence="10 13">In the N-terminal section; belongs to the UvrB family.</text>
</comment>
<dbReference type="CDD" id="cd17991">
    <property type="entry name" value="DEXHc_TRCF"/>
    <property type="match status" value="1"/>
</dbReference>
<dbReference type="OrthoDB" id="9804325at2"/>
<keyword evidence="3 13" id="KW-0547">Nucleotide-binding</keyword>
<keyword evidence="17" id="KW-1185">Reference proteome</keyword>
<dbReference type="PROSITE" id="PS51192">
    <property type="entry name" value="HELICASE_ATP_BIND_1"/>
    <property type="match status" value="1"/>
</dbReference>
<dbReference type="FunFam" id="3.40.50.300:FF:000546">
    <property type="entry name" value="Transcription-repair-coupling factor"/>
    <property type="match status" value="1"/>
</dbReference>
<accession>A0A501WV74</accession>
<dbReference type="PROSITE" id="PS51194">
    <property type="entry name" value="HELICASE_CTER"/>
    <property type="match status" value="1"/>
</dbReference>
<dbReference type="InterPro" id="IPR014001">
    <property type="entry name" value="Helicase_ATP-bd"/>
</dbReference>
<sequence length="1136" mass="127849">MKLEPGFRNYAQYLNGAQLAHQLVQCTLQTHRPVLFLAENVGDLNELEDNLSFFLPEQAILLRFSEWETLPYDSFSPHQDIISDRLQTLARIKDISTGAQPPTIIIATVGSALTRLCPASHIDAQRFQIQTGQKIAQETLCSQLTNGGYLHVDTVREHGEFATRGGLLDVFPMGSKAPIRLDWFDDEIDSIRWFDPETQRTVEKVDAVSILPARELPTTEQGISRFRQRFRERFERTSLTNPIYQDVSEGSMPAGIEYYLPLFFERTESLLEYLPDNAIIARQAHLKEQYAAIKADFEQRYESLAYDVQKPLLKPEEICLREEELFRHINRYPSLVFATDPDTDSSYRPVADVSADAKSQDPLTKLRTFINNIHQPVLLVAESAGRREALLELLRSADIRPHYTPDWQTFVSSPTALAITEGQTTQGFQYRSDWTLITEAQILGARVSQQRRRKSSDISEESIIRNLTELRIGAPVVHIDHGVGRYLGLTTLSVDGQETELLTLEYANQAKLYVPVSSLQLISRYTGADEDHAPLHKLGSEKWSQAKQKAAEKARDTAAELLEIYAKREAKRGHAFAKPDSQYTQFASGFPFEETPDQQLAIDAVISDMTSAKAMDRLVCGDVGFGKTEVAMRAAFLAVQDGKQVAVLVPTTLLAQQHYENFCDRFADWPVQIELLSRFRSGKQTTEALKRITEGKADIVVGTHKLVQSDVAFHDLGLVIIDEEHRFGVKQKDQFKALRAEVDVLTLTATPIPRTLNMSLSGIRDLSIIATPPAKRLSVKTFVKQKDPAQIREAILRELYRGGQVYYLHNEVQTIGKAAEDLNTLVPEAKITIGHGQMRERELEQVMSDFYHKRANILVCSTIIETGIDIPNANTIIIERADKFGLAQLHQLRGRVGRSHHQAYAYLLTPEDRRITTDAEKRLEAISMADTLGAGFTLATHDLEIRGTGELLGEGQSGHIEHVGFSLFMDMLDRAVKSLKSGKTPNVDITTPAQTDVNLRVPALIPDDYLGDVHSRLILYKRIASATTEAELKELQVEMIDRFGLLPDACKNLFRQTVLKLKAEQLGITKIEANNAEVKIHFGPNTPVDPMKLINLIQRKPDQYKLSGSDTLRCLKAMTTAEDRFTYTEQTLELLH</sequence>
<dbReference type="Gene3D" id="3.40.50.11180">
    <property type="match status" value="1"/>
</dbReference>
<evidence type="ECO:0000256" key="11">
    <source>
        <dbReference type="ARBA" id="ARBA00061399"/>
    </source>
</evidence>
<dbReference type="SUPFAM" id="SSF52540">
    <property type="entry name" value="P-loop containing nucleoside triphosphate hydrolases"/>
    <property type="match status" value="4"/>
</dbReference>
<dbReference type="SUPFAM" id="SSF141259">
    <property type="entry name" value="CarD-like"/>
    <property type="match status" value="1"/>
</dbReference>
<dbReference type="Pfam" id="PF00271">
    <property type="entry name" value="Helicase_C"/>
    <property type="match status" value="1"/>
</dbReference>
<dbReference type="GO" id="GO:0005524">
    <property type="term" value="F:ATP binding"/>
    <property type="evidence" value="ECO:0007669"/>
    <property type="project" value="UniProtKB-UniRule"/>
</dbReference>
<feature type="domain" description="Helicase ATP-binding" evidence="14">
    <location>
        <begin position="608"/>
        <end position="769"/>
    </location>
</feature>
<dbReference type="SMART" id="SM00487">
    <property type="entry name" value="DEXDc"/>
    <property type="match status" value="1"/>
</dbReference>
<comment type="caution">
    <text evidence="16">The sequence shown here is derived from an EMBL/GenBank/DDBJ whole genome shotgun (WGS) entry which is preliminary data.</text>
</comment>
<dbReference type="InterPro" id="IPR003711">
    <property type="entry name" value="CarD-like/TRCF_RID"/>
</dbReference>
<dbReference type="Gene3D" id="3.30.2060.10">
    <property type="entry name" value="Penicillin-binding protein 1b domain"/>
    <property type="match status" value="1"/>
</dbReference>
<dbReference type="Gene3D" id="3.40.50.11140">
    <property type="match status" value="1"/>
</dbReference>
<dbReference type="GO" id="GO:0005737">
    <property type="term" value="C:cytoplasm"/>
    <property type="evidence" value="ECO:0007669"/>
    <property type="project" value="UniProtKB-SubCell"/>
</dbReference>
<evidence type="ECO:0000256" key="3">
    <source>
        <dbReference type="ARBA" id="ARBA00022741"/>
    </source>
</evidence>
<gene>
    <name evidence="13" type="primary">mfd</name>
    <name evidence="16" type="ORF">FJM67_09600</name>
</gene>
<dbReference type="InterPro" id="IPR011545">
    <property type="entry name" value="DEAD/DEAH_box_helicase_dom"/>
</dbReference>
<dbReference type="CDD" id="cd18810">
    <property type="entry name" value="SF2_C_TRCF"/>
    <property type="match status" value="1"/>
</dbReference>
<evidence type="ECO:0000256" key="5">
    <source>
        <dbReference type="ARBA" id="ARBA00022801"/>
    </source>
</evidence>
<evidence type="ECO:0000256" key="10">
    <source>
        <dbReference type="ARBA" id="ARBA00061104"/>
    </source>
</evidence>
<name>A0A501WV74_9GAMM</name>